<dbReference type="InterPro" id="IPR045051">
    <property type="entry name" value="SBT"/>
</dbReference>
<evidence type="ECO:0000256" key="5">
    <source>
        <dbReference type="ARBA" id="ARBA00022825"/>
    </source>
</evidence>
<dbReference type="GeneID" id="69015796"/>
<dbReference type="AlphaFoldDB" id="A0A8H4FMB5"/>
<keyword evidence="5 7" id="KW-0720">Serine protease</keyword>
<evidence type="ECO:0000313" key="14">
    <source>
        <dbReference type="Proteomes" id="UP000613401"/>
    </source>
</evidence>
<dbReference type="CDD" id="cd02120">
    <property type="entry name" value="PA_subtilisin_like"/>
    <property type="match status" value="1"/>
</dbReference>
<dbReference type="SUPFAM" id="SSF52743">
    <property type="entry name" value="Subtilisin-like"/>
    <property type="match status" value="1"/>
</dbReference>
<feature type="domain" description="Peptidase S8/S53" evidence="9">
    <location>
        <begin position="144"/>
        <end position="605"/>
    </location>
</feature>
<proteinExistence type="inferred from homology"/>
<keyword evidence="4 7" id="KW-0378">Hydrolase</keyword>
<keyword evidence="14" id="KW-1185">Reference proteome</keyword>
<dbReference type="PRINTS" id="PR00723">
    <property type="entry name" value="SUBTILISIN"/>
</dbReference>
<name>A0A8H4FMB5_COLGL</name>
<evidence type="ECO:0000256" key="1">
    <source>
        <dbReference type="ARBA" id="ARBA00011073"/>
    </source>
</evidence>
<feature type="signal peptide" evidence="8">
    <location>
        <begin position="1"/>
        <end position="21"/>
    </location>
</feature>
<evidence type="ECO:0000313" key="13">
    <source>
        <dbReference type="EMBL" id="KAF3807201.1"/>
    </source>
</evidence>
<dbReference type="Proteomes" id="UP000613401">
    <property type="component" value="Unassembled WGS sequence"/>
</dbReference>
<dbReference type="SUPFAM" id="SSF54897">
    <property type="entry name" value="Protease propeptides/inhibitors"/>
    <property type="match status" value="1"/>
</dbReference>
<feature type="chain" id="PRO_5034156556" evidence="8">
    <location>
        <begin position="22"/>
        <end position="787"/>
    </location>
</feature>
<organism evidence="13 14">
    <name type="scientific">Colletotrichum gloeosporioides</name>
    <name type="common">Anthracnose fungus</name>
    <name type="synonym">Glomerella cingulata</name>
    <dbReference type="NCBI Taxonomy" id="474922"/>
    <lineage>
        <taxon>Eukaryota</taxon>
        <taxon>Fungi</taxon>
        <taxon>Dikarya</taxon>
        <taxon>Ascomycota</taxon>
        <taxon>Pezizomycotina</taxon>
        <taxon>Sordariomycetes</taxon>
        <taxon>Hypocreomycetidae</taxon>
        <taxon>Glomerellales</taxon>
        <taxon>Glomerellaceae</taxon>
        <taxon>Colletotrichum</taxon>
        <taxon>Colletotrichum gloeosporioides species complex</taxon>
    </lineage>
</organism>
<dbReference type="InterPro" id="IPR015500">
    <property type="entry name" value="Peptidase_S8_subtilisin-rel"/>
</dbReference>
<sequence>MAKHIWRLLLRALFVVAVVFAAEEQKKTYIVHMEQAESVSGARRRSLQQASLDAIGADPASVLYTYSSTMNGYAAQLTEAQAEALRAYGGVLSVRPERMFQLHTTRTPQFLGLASNEDLYGQSSLSQSAYLEDRNDTYGKEAESNIIIGLLDTGAWPENPGYSDEGMGPIPKIWRGQCEEGEQWTVQNCNKKLIGARFYYKGYTAARSNATNPFNWTGEYKSPRDNIGHGTHTSTTAAGSEVRNAGYNGLAKGTARGIARYARIAMYKVCWKEDCAESDIAAAIDQAIMDGVNVLSLSQGPNETVFHDHDAIIVGSYAAMRKGIFVSLSAGNDGPELGTVKNVPPWAMTVAASTLDRDFPANLKLGNNKIVTGASLYRDSAAGEKNQSAADSGMLRLVLGAYVSKGNASTASFCLKDSLDPKKVAGKAVICRLGRGSLRAKGQVVKEAGGRGIVIVSPATLGDETYASSYVLPGIHLSYKQSIEVEAYAKTPNATVTFQFRDGRVGIPAPVIAGFSGRGPNMAAPNLLKPDITGPGVDILAGWTNDNSSINKGDFAIISGTSMSAPHLAGIAASIMARRPKWSAAEVRSAIMTTAYTTLKGTSSPMLEKPNNTIANPLSYGNGHVDPIAALDPGLVYDISPDEYRDSLCAFNTTVEFTKGITRSNFTCAPGVKRSVYDLNYPSFAAFYNVSTTNGTYTAMFSRTVKNVDSAGTYNVHVLVDNPDMVTVSVKPAVLVFKYAGEKQTYVVAAKMQPSRIANVTAFGRLEWSDGKHVVGSSMAFIWGFSR</sequence>
<dbReference type="InterPro" id="IPR034197">
    <property type="entry name" value="Peptidases_S8_3"/>
</dbReference>
<feature type="domain" description="Inhibitor I9" evidence="11">
    <location>
        <begin position="28"/>
        <end position="103"/>
    </location>
</feature>
<feature type="domain" description="PA" evidence="10">
    <location>
        <begin position="412"/>
        <end position="481"/>
    </location>
</feature>
<feature type="active site" description="Charge relay system" evidence="6 7">
    <location>
        <position position="152"/>
    </location>
</feature>
<dbReference type="RefSeq" id="XP_045266360.1">
    <property type="nucleotide sequence ID" value="XM_045408617.1"/>
</dbReference>
<protein>
    <submittedName>
        <fullName evidence="13">Subtilisin-like protease SBT1.7</fullName>
    </submittedName>
</protein>
<comment type="similarity">
    <text evidence="1 7">Belongs to the peptidase S8 family.</text>
</comment>
<dbReference type="InterPro" id="IPR041469">
    <property type="entry name" value="Subtilisin-like_FN3"/>
</dbReference>
<dbReference type="CDD" id="cd04852">
    <property type="entry name" value="Peptidases_S8_3"/>
    <property type="match status" value="1"/>
</dbReference>
<accession>A0A8H4FMB5</accession>
<evidence type="ECO:0000256" key="7">
    <source>
        <dbReference type="PROSITE-ProRule" id="PRU01240"/>
    </source>
</evidence>
<evidence type="ECO:0000256" key="6">
    <source>
        <dbReference type="PIRSR" id="PIRSR615500-1"/>
    </source>
</evidence>
<dbReference type="PANTHER" id="PTHR10795">
    <property type="entry name" value="PROPROTEIN CONVERTASE SUBTILISIN/KEXIN"/>
    <property type="match status" value="1"/>
</dbReference>
<dbReference type="GO" id="GO:0004252">
    <property type="term" value="F:serine-type endopeptidase activity"/>
    <property type="evidence" value="ECO:0007669"/>
    <property type="project" value="UniProtKB-UniRule"/>
</dbReference>
<dbReference type="Gene3D" id="3.40.50.200">
    <property type="entry name" value="Peptidase S8/S53 domain"/>
    <property type="match status" value="1"/>
</dbReference>
<dbReference type="InterPro" id="IPR037045">
    <property type="entry name" value="S8pro/Inhibitor_I9_sf"/>
</dbReference>
<dbReference type="GO" id="GO:0006508">
    <property type="term" value="P:proteolysis"/>
    <property type="evidence" value="ECO:0007669"/>
    <property type="project" value="UniProtKB-KW"/>
</dbReference>
<feature type="domain" description="Subtilisin-like protease fibronectin type-III" evidence="12">
    <location>
        <begin position="678"/>
        <end position="780"/>
    </location>
</feature>
<evidence type="ECO:0000259" key="10">
    <source>
        <dbReference type="Pfam" id="PF02225"/>
    </source>
</evidence>
<evidence type="ECO:0000259" key="9">
    <source>
        <dbReference type="Pfam" id="PF00082"/>
    </source>
</evidence>
<reference evidence="13" key="1">
    <citation type="journal article" date="2020" name="Phytopathology">
        <title>Genome sequence and comparative analysis of Colletotrichum gloeosporioides isolated from Liriodendron leaves.</title>
        <authorList>
            <person name="Fu F.F."/>
            <person name="Hao Z."/>
            <person name="Wang P."/>
            <person name="Lu Y."/>
            <person name="Xue L.J."/>
            <person name="Wei G."/>
            <person name="Tian Y."/>
            <person name="Baishi H."/>
            <person name="Xu H."/>
            <person name="Shi J."/>
            <person name="Cheng T."/>
            <person name="Wang G."/>
            <person name="Yi Y."/>
            <person name="Chen J."/>
        </authorList>
    </citation>
    <scope>NUCLEOTIDE SEQUENCE</scope>
    <source>
        <strain evidence="13">Lc1</strain>
    </source>
</reference>
<dbReference type="InterPro" id="IPR036852">
    <property type="entry name" value="Peptidase_S8/S53_dom_sf"/>
</dbReference>
<reference evidence="13" key="2">
    <citation type="submission" date="2020-03" db="EMBL/GenBank/DDBJ databases">
        <authorList>
            <person name="Fu F.-F."/>
            <person name="Chen J."/>
        </authorList>
    </citation>
    <scope>NUCLEOTIDE SEQUENCE</scope>
    <source>
        <strain evidence="13">Lc1</strain>
    </source>
</reference>
<dbReference type="Pfam" id="PF17766">
    <property type="entry name" value="fn3_6"/>
    <property type="match status" value="1"/>
</dbReference>
<dbReference type="Pfam" id="PF02225">
    <property type="entry name" value="PA"/>
    <property type="match status" value="1"/>
</dbReference>
<evidence type="ECO:0000256" key="2">
    <source>
        <dbReference type="ARBA" id="ARBA00022670"/>
    </source>
</evidence>
<dbReference type="InterPro" id="IPR000209">
    <property type="entry name" value="Peptidase_S8/S53_dom"/>
</dbReference>
<evidence type="ECO:0000256" key="4">
    <source>
        <dbReference type="ARBA" id="ARBA00022801"/>
    </source>
</evidence>
<evidence type="ECO:0000259" key="11">
    <source>
        <dbReference type="Pfam" id="PF05922"/>
    </source>
</evidence>
<evidence type="ECO:0000256" key="3">
    <source>
        <dbReference type="ARBA" id="ARBA00022729"/>
    </source>
</evidence>
<keyword evidence="2 7" id="KW-0645">Protease</keyword>
<dbReference type="Pfam" id="PF00082">
    <property type="entry name" value="Peptidase_S8"/>
    <property type="match status" value="1"/>
</dbReference>
<keyword evidence="3 8" id="KW-0732">Signal</keyword>
<feature type="active site" description="Charge relay system" evidence="6 7">
    <location>
        <position position="562"/>
    </location>
</feature>
<dbReference type="Gene3D" id="2.60.40.2310">
    <property type="match status" value="1"/>
</dbReference>
<dbReference type="Gene3D" id="3.30.70.80">
    <property type="entry name" value="Peptidase S8 propeptide/proteinase inhibitor I9"/>
    <property type="match status" value="1"/>
</dbReference>
<gene>
    <name evidence="13" type="ORF">GCG54_00008656</name>
</gene>
<comment type="caution">
    <text evidence="13">The sequence shown here is derived from an EMBL/GenBank/DDBJ whole genome shotgun (WGS) entry which is preliminary data.</text>
</comment>
<dbReference type="PROSITE" id="PS51892">
    <property type="entry name" value="SUBTILASE"/>
    <property type="match status" value="1"/>
</dbReference>
<evidence type="ECO:0000256" key="8">
    <source>
        <dbReference type="SAM" id="SignalP"/>
    </source>
</evidence>
<dbReference type="InterPro" id="IPR010259">
    <property type="entry name" value="S8pro/Inhibitor_I9"/>
</dbReference>
<dbReference type="Pfam" id="PF05922">
    <property type="entry name" value="Inhibitor_I9"/>
    <property type="match status" value="1"/>
</dbReference>
<dbReference type="InterPro" id="IPR003137">
    <property type="entry name" value="PA_domain"/>
</dbReference>
<dbReference type="Gene3D" id="3.50.30.30">
    <property type="match status" value="1"/>
</dbReference>
<dbReference type="EMBL" id="WVTB01000030">
    <property type="protein sequence ID" value="KAF3807201.1"/>
    <property type="molecule type" value="Genomic_DNA"/>
</dbReference>
<feature type="active site" description="Charge relay system" evidence="6 7">
    <location>
        <position position="229"/>
    </location>
</feature>
<evidence type="ECO:0000259" key="12">
    <source>
        <dbReference type="Pfam" id="PF17766"/>
    </source>
</evidence>
<dbReference type="FunFam" id="3.40.50.200:FF:000006">
    <property type="entry name" value="Subtilisin-like protease SBT1.5"/>
    <property type="match status" value="1"/>
</dbReference>